<dbReference type="AlphaFoldDB" id="A0A833JSB0"/>
<dbReference type="Proteomes" id="UP000469950">
    <property type="component" value="Unassembled WGS sequence"/>
</dbReference>
<protein>
    <submittedName>
        <fullName evidence="2">Uncharacterized protein</fullName>
    </submittedName>
</protein>
<evidence type="ECO:0000313" key="3">
    <source>
        <dbReference type="Proteomes" id="UP000469950"/>
    </source>
</evidence>
<organism evidence="2 3">
    <name type="scientific">Marinobacter nauticus</name>
    <name type="common">Marinobacter hydrocarbonoclasticus</name>
    <name type="synonym">Marinobacter aquaeolei</name>
    <dbReference type="NCBI Taxonomy" id="2743"/>
    <lineage>
        <taxon>Bacteria</taxon>
        <taxon>Pseudomonadati</taxon>
        <taxon>Pseudomonadota</taxon>
        <taxon>Gammaproteobacteria</taxon>
        <taxon>Pseudomonadales</taxon>
        <taxon>Marinobacteraceae</taxon>
        <taxon>Marinobacter</taxon>
    </lineage>
</organism>
<reference evidence="2 3" key="1">
    <citation type="submission" date="2019-10" db="EMBL/GenBank/DDBJ databases">
        <title>Draft genome sequence of Marinobacter hydrocarbonoclasticus NCT7M from the microbiome of the marine copepod.</title>
        <authorList>
            <person name="Nuttall R."/>
            <person name="Sharma G."/>
            <person name="Moisander P."/>
        </authorList>
    </citation>
    <scope>NUCLEOTIDE SEQUENCE [LARGE SCALE GENOMIC DNA]</scope>
    <source>
        <strain evidence="2 3">NCT7M</strain>
    </source>
</reference>
<proteinExistence type="predicted"/>
<gene>
    <name evidence="2" type="ORF">F6453_2491</name>
</gene>
<name>A0A833JSB0_MARNT</name>
<sequence length="127" mass="14570">MQQLQADFSARFMHGTGHMTMQQSSRTVIHRRRERRQLPHQVGGKATGYHEPDATFRPFGKIPGELVDVPETVFEAGMHRPHQHPVLELSEPQIKRFQKVGIGVVHGALSSTIYREYTLDQWQVDLT</sequence>
<evidence type="ECO:0000313" key="2">
    <source>
        <dbReference type="EMBL" id="KAE8545160.1"/>
    </source>
</evidence>
<comment type="caution">
    <text evidence="2">The sequence shown here is derived from an EMBL/GenBank/DDBJ whole genome shotgun (WGS) entry which is preliminary data.</text>
</comment>
<evidence type="ECO:0000256" key="1">
    <source>
        <dbReference type="SAM" id="MobiDB-lite"/>
    </source>
</evidence>
<accession>A0A833JSB0</accession>
<dbReference type="EMBL" id="WBMP01000010">
    <property type="protein sequence ID" value="KAE8545160.1"/>
    <property type="molecule type" value="Genomic_DNA"/>
</dbReference>
<feature type="region of interest" description="Disordered" evidence="1">
    <location>
        <begin position="36"/>
        <end position="55"/>
    </location>
</feature>